<feature type="compositionally biased region" description="Pro residues" evidence="1">
    <location>
        <begin position="54"/>
        <end position="64"/>
    </location>
</feature>
<evidence type="ECO:0000313" key="2">
    <source>
        <dbReference type="EMBL" id="KAF7954922.1"/>
    </source>
</evidence>
<dbReference type="Proteomes" id="UP000710849">
    <property type="component" value="Unassembled WGS sequence"/>
</dbReference>
<dbReference type="AlphaFoldDB" id="A0A9P5IXC3"/>
<dbReference type="GeneID" id="62143770"/>
<evidence type="ECO:0000313" key="3">
    <source>
        <dbReference type="Proteomes" id="UP000710849"/>
    </source>
</evidence>
<dbReference type="RefSeq" id="XP_038738052.1">
    <property type="nucleotide sequence ID" value="XM_038870691.1"/>
</dbReference>
<keyword evidence="3" id="KW-1185">Reference proteome</keyword>
<name>A0A9P5IXC3_9HELO</name>
<accession>A0A9P5IXC3</accession>
<reference evidence="2 3" key="1">
    <citation type="journal article" date="2020" name="Genome Biol. Evol.">
        <title>Comparative genomics of Sclerotiniaceae.</title>
        <authorList>
            <person name="Valero Jimenez C.A."/>
            <person name="Steentjes M."/>
            <person name="Scholten O.E."/>
            <person name="Van Kan J.A.L."/>
        </authorList>
    </citation>
    <scope>NUCLEOTIDE SEQUENCE [LARGE SCALE GENOMIC DNA]</scope>
    <source>
        <strain evidence="2 3">MUCL 94</strain>
    </source>
</reference>
<organism evidence="2 3">
    <name type="scientific">Botrytis byssoidea</name>
    <dbReference type="NCBI Taxonomy" id="139641"/>
    <lineage>
        <taxon>Eukaryota</taxon>
        <taxon>Fungi</taxon>
        <taxon>Dikarya</taxon>
        <taxon>Ascomycota</taxon>
        <taxon>Pezizomycotina</taxon>
        <taxon>Leotiomycetes</taxon>
        <taxon>Helotiales</taxon>
        <taxon>Sclerotiniaceae</taxon>
        <taxon>Botrytis</taxon>
    </lineage>
</organism>
<protein>
    <submittedName>
        <fullName evidence="2">Uncharacterized protein</fullName>
    </submittedName>
</protein>
<comment type="caution">
    <text evidence="2">The sequence shown here is derived from an EMBL/GenBank/DDBJ whole genome shotgun (WGS) entry which is preliminary data.</text>
</comment>
<sequence length="64" mass="6736">MSFLTCVLNESNYPPTPCLPPTYTLINPPQPPDSTPKSTTTSALPCKPRSSPVAPLPSSPTAPK</sequence>
<feature type="region of interest" description="Disordered" evidence="1">
    <location>
        <begin position="22"/>
        <end position="64"/>
    </location>
</feature>
<dbReference type="EMBL" id="RCSW01000001">
    <property type="protein sequence ID" value="KAF7954922.1"/>
    <property type="molecule type" value="Genomic_DNA"/>
</dbReference>
<gene>
    <name evidence="2" type="ORF">EAE97_000181</name>
</gene>
<proteinExistence type="predicted"/>
<evidence type="ECO:0000256" key="1">
    <source>
        <dbReference type="SAM" id="MobiDB-lite"/>
    </source>
</evidence>